<dbReference type="AlphaFoldDB" id="A0A5J4KTY6"/>
<sequence length="61" mass="6632">MKSVTTSTLTNALSTLGPLYTLRFLLALTGKMTTPAVFWRSDDGQEKDIVLPDAQIVAAYV</sequence>
<gene>
    <name evidence="1" type="ORF">KDW_48040</name>
</gene>
<comment type="caution">
    <text evidence="1">The sequence shown here is derived from an EMBL/GenBank/DDBJ whole genome shotgun (WGS) entry which is preliminary data.</text>
</comment>
<organism evidence="1 2">
    <name type="scientific">Dictyobacter vulcani</name>
    <dbReference type="NCBI Taxonomy" id="2607529"/>
    <lineage>
        <taxon>Bacteria</taxon>
        <taxon>Bacillati</taxon>
        <taxon>Chloroflexota</taxon>
        <taxon>Ktedonobacteria</taxon>
        <taxon>Ktedonobacterales</taxon>
        <taxon>Dictyobacteraceae</taxon>
        <taxon>Dictyobacter</taxon>
    </lineage>
</organism>
<accession>A0A5J4KTY6</accession>
<proteinExistence type="predicted"/>
<reference evidence="1 2" key="1">
    <citation type="submission" date="2019-10" db="EMBL/GenBank/DDBJ databases">
        <title>Dictyobacter vulcani sp. nov., within the class Ktedonobacteria, isolated from soil of volcanic Mt. Zao.</title>
        <authorList>
            <person name="Zheng Y."/>
            <person name="Wang C.M."/>
            <person name="Sakai Y."/>
            <person name="Abe K."/>
            <person name="Yokota A."/>
            <person name="Yabe S."/>
        </authorList>
    </citation>
    <scope>NUCLEOTIDE SEQUENCE [LARGE SCALE GENOMIC DNA]</scope>
    <source>
        <strain evidence="1 2">W12</strain>
    </source>
</reference>
<dbReference type="Proteomes" id="UP000326912">
    <property type="component" value="Unassembled WGS sequence"/>
</dbReference>
<dbReference type="RefSeq" id="WP_151758349.1">
    <property type="nucleotide sequence ID" value="NZ_BKZW01000002.1"/>
</dbReference>
<evidence type="ECO:0000313" key="1">
    <source>
        <dbReference type="EMBL" id="GER90642.1"/>
    </source>
</evidence>
<dbReference type="EMBL" id="BKZW01000002">
    <property type="protein sequence ID" value="GER90642.1"/>
    <property type="molecule type" value="Genomic_DNA"/>
</dbReference>
<evidence type="ECO:0000313" key="2">
    <source>
        <dbReference type="Proteomes" id="UP000326912"/>
    </source>
</evidence>
<keyword evidence="2" id="KW-1185">Reference proteome</keyword>
<name>A0A5J4KTY6_9CHLR</name>
<protein>
    <submittedName>
        <fullName evidence="1">Uncharacterized protein</fullName>
    </submittedName>
</protein>